<dbReference type="SUPFAM" id="SSF48264">
    <property type="entry name" value="Cytochrome P450"/>
    <property type="match status" value="1"/>
</dbReference>
<dbReference type="Gene3D" id="1.10.630.10">
    <property type="entry name" value="Cytochrome P450"/>
    <property type="match status" value="1"/>
</dbReference>
<dbReference type="PANTHER" id="PTHR46696">
    <property type="entry name" value="P450, PUTATIVE (EUROFUNG)-RELATED"/>
    <property type="match status" value="1"/>
</dbReference>
<dbReference type="GO" id="GO:0005506">
    <property type="term" value="F:iron ion binding"/>
    <property type="evidence" value="ECO:0007669"/>
    <property type="project" value="InterPro"/>
</dbReference>
<dbReference type="InterPro" id="IPR001128">
    <property type="entry name" value="Cyt_P450"/>
</dbReference>
<keyword evidence="3" id="KW-1185">Reference proteome</keyword>
<dbReference type="InterPro" id="IPR036396">
    <property type="entry name" value="Cyt_P450_sf"/>
</dbReference>
<name>A0A917P9P8_9ACTN</name>
<dbReference type="PANTHER" id="PTHR46696:SF6">
    <property type="entry name" value="P450, PUTATIVE (EUROFUNG)-RELATED"/>
    <property type="match status" value="1"/>
</dbReference>
<reference evidence="2" key="1">
    <citation type="journal article" date="2014" name="Int. J. Syst. Evol. Microbiol.">
        <title>Complete genome sequence of Corynebacterium casei LMG S-19264T (=DSM 44701T), isolated from a smear-ripened cheese.</title>
        <authorList>
            <consortium name="US DOE Joint Genome Institute (JGI-PGF)"/>
            <person name="Walter F."/>
            <person name="Albersmeier A."/>
            <person name="Kalinowski J."/>
            <person name="Ruckert C."/>
        </authorList>
    </citation>
    <scope>NUCLEOTIDE SEQUENCE</scope>
    <source>
        <strain evidence="2">JCM 3086</strain>
    </source>
</reference>
<dbReference type="AlphaFoldDB" id="A0A917P9P8"/>
<organism evidence="2 3">
    <name type="scientific">Streptomyces brasiliensis</name>
    <dbReference type="NCBI Taxonomy" id="1954"/>
    <lineage>
        <taxon>Bacteria</taxon>
        <taxon>Bacillati</taxon>
        <taxon>Actinomycetota</taxon>
        <taxon>Actinomycetes</taxon>
        <taxon>Kitasatosporales</taxon>
        <taxon>Streptomycetaceae</taxon>
        <taxon>Streptomyces</taxon>
    </lineage>
</organism>
<evidence type="ECO:0000313" key="2">
    <source>
        <dbReference type="EMBL" id="GGJ67863.1"/>
    </source>
</evidence>
<accession>A0A917P9P8</accession>
<comment type="similarity">
    <text evidence="1">Belongs to the cytochrome P450 family.</text>
</comment>
<evidence type="ECO:0000313" key="3">
    <source>
        <dbReference type="Proteomes" id="UP000657574"/>
    </source>
</evidence>
<evidence type="ECO:0008006" key="4">
    <source>
        <dbReference type="Google" id="ProtNLM"/>
    </source>
</evidence>
<dbReference type="Proteomes" id="UP000657574">
    <property type="component" value="Unassembled WGS sequence"/>
</dbReference>
<reference evidence="2" key="2">
    <citation type="submission" date="2020-09" db="EMBL/GenBank/DDBJ databases">
        <authorList>
            <person name="Sun Q."/>
            <person name="Ohkuma M."/>
        </authorList>
    </citation>
    <scope>NUCLEOTIDE SEQUENCE</scope>
    <source>
        <strain evidence="2">JCM 3086</strain>
    </source>
</reference>
<dbReference type="PRINTS" id="PR00359">
    <property type="entry name" value="BP450"/>
</dbReference>
<dbReference type="Pfam" id="PF00067">
    <property type="entry name" value="p450"/>
    <property type="match status" value="1"/>
</dbReference>
<sequence>MAWDEVEVGDLVLPKGERVHCPLGAANRDPKYYPDPDEVRFDREQTKPHLAFGLRTHRCIGLHLARLELHIAFRGLRRRIPAFRLDPSQAIDEHLGFTWGLGNMHLLFEPGLRESTESAQVA</sequence>
<protein>
    <recommendedName>
        <fullName evidence="4">Cytochrome P450</fullName>
    </recommendedName>
</protein>
<proteinExistence type="inferred from homology"/>
<dbReference type="GO" id="GO:0016705">
    <property type="term" value="F:oxidoreductase activity, acting on paired donors, with incorporation or reduction of molecular oxygen"/>
    <property type="evidence" value="ECO:0007669"/>
    <property type="project" value="InterPro"/>
</dbReference>
<gene>
    <name evidence="2" type="ORF">GCM10010121_093160</name>
</gene>
<dbReference type="GO" id="GO:0020037">
    <property type="term" value="F:heme binding"/>
    <property type="evidence" value="ECO:0007669"/>
    <property type="project" value="InterPro"/>
</dbReference>
<dbReference type="GO" id="GO:0004497">
    <property type="term" value="F:monooxygenase activity"/>
    <property type="evidence" value="ECO:0007669"/>
    <property type="project" value="InterPro"/>
</dbReference>
<dbReference type="EMBL" id="BMQA01000100">
    <property type="protein sequence ID" value="GGJ67863.1"/>
    <property type="molecule type" value="Genomic_DNA"/>
</dbReference>
<comment type="caution">
    <text evidence="2">The sequence shown here is derived from an EMBL/GenBank/DDBJ whole genome shotgun (WGS) entry which is preliminary data.</text>
</comment>
<dbReference type="InterPro" id="IPR002397">
    <property type="entry name" value="Cyt_P450_B"/>
</dbReference>
<evidence type="ECO:0000256" key="1">
    <source>
        <dbReference type="ARBA" id="ARBA00010617"/>
    </source>
</evidence>